<feature type="transmembrane region" description="Helical" evidence="1">
    <location>
        <begin position="29"/>
        <end position="46"/>
    </location>
</feature>
<proteinExistence type="predicted"/>
<reference evidence="2" key="1">
    <citation type="submission" date="2020-10" db="EMBL/GenBank/DDBJ databases">
        <authorList>
            <person name="Gilroy R."/>
        </authorList>
    </citation>
    <scope>NUCLEOTIDE SEQUENCE</scope>
    <source>
        <strain evidence="2">11159</strain>
    </source>
</reference>
<protein>
    <recommendedName>
        <fullName evidence="4">Colicin V production protein</fullName>
    </recommendedName>
</protein>
<dbReference type="EMBL" id="JADIMY010000130">
    <property type="protein sequence ID" value="MBO8428256.1"/>
    <property type="molecule type" value="Genomic_DNA"/>
</dbReference>
<gene>
    <name evidence="2" type="ORF">IAC58_06915</name>
</gene>
<feature type="transmembrane region" description="Helical" evidence="1">
    <location>
        <begin position="152"/>
        <end position="173"/>
    </location>
</feature>
<evidence type="ECO:0000313" key="2">
    <source>
        <dbReference type="EMBL" id="MBO8428256.1"/>
    </source>
</evidence>
<comment type="caution">
    <text evidence="2">The sequence shown here is derived from an EMBL/GenBank/DDBJ whole genome shotgun (WGS) entry which is preliminary data.</text>
</comment>
<accession>A0A9D9GX44</accession>
<reference evidence="2" key="2">
    <citation type="journal article" date="2021" name="PeerJ">
        <title>Extensive microbial diversity within the chicken gut microbiome revealed by metagenomics and culture.</title>
        <authorList>
            <person name="Gilroy R."/>
            <person name="Ravi A."/>
            <person name="Getino M."/>
            <person name="Pursley I."/>
            <person name="Horton D.L."/>
            <person name="Alikhan N.F."/>
            <person name="Baker D."/>
            <person name="Gharbi K."/>
            <person name="Hall N."/>
            <person name="Watson M."/>
            <person name="Adriaenssens E.M."/>
            <person name="Foster-Nyarko E."/>
            <person name="Jarju S."/>
            <person name="Secka A."/>
            <person name="Antonio M."/>
            <person name="Oren A."/>
            <person name="Chaudhuri R.R."/>
            <person name="La Ragione R."/>
            <person name="Hildebrand F."/>
            <person name="Pallen M.J."/>
        </authorList>
    </citation>
    <scope>NUCLEOTIDE SEQUENCE</scope>
    <source>
        <strain evidence="2">11159</strain>
    </source>
</reference>
<evidence type="ECO:0000313" key="3">
    <source>
        <dbReference type="Proteomes" id="UP000823613"/>
    </source>
</evidence>
<keyword evidence="1" id="KW-0472">Membrane</keyword>
<feature type="transmembrane region" description="Helical" evidence="1">
    <location>
        <begin position="110"/>
        <end position="140"/>
    </location>
</feature>
<dbReference type="AlphaFoldDB" id="A0A9D9GX44"/>
<organism evidence="2 3">
    <name type="scientific">Candidatus Onthovivens merdipullorum</name>
    <dbReference type="NCBI Taxonomy" id="2840889"/>
    <lineage>
        <taxon>Bacteria</taxon>
        <taxon>Bacillati</taxon>
        <taxon>Bacillota</taxon>
        <taxon>Bacilli</taxon>
        <taxon>Bacillales</taxon>
        <taxon>Candidatus Onthovivens</taxon>
    </lineage>
</organism>
<feature type="transmembrane region" description="Helical" evidence="1">
    <location>
        <begin position="6"/>
        <end position="22"/>
    </location>
</feature>
<keyword evidence="1" id="KW-1133">Transmembrane helix</keyword>
<evidence type="ECO:0008006" key="4">
    <source>
        <dbReference type="Google" id="ProtNLM"/>
    </source>
</evidence>
<sequence>MSYIQDIIILVLLLIGVFIGFLTGGIRKLWRVLVFSVFFFLSYTLLKELAINFLRYDLLRIFMPDGLNVKLEGLDITIYNIEDLFVILQNVDADLSGQYLKLTCELTCEVVFFIGCIIMSLIVSWPISLITYAIISLILPRFLKKKGIISRLFGGLFGFIEWIFVVILFGISVGQFSNIINNVNDVISGVSQLEQYKEIIDKVVKYANLVINPDNSIIMTYILKLFNSLGYDLYYALSFEFNGEKVTFAHAFDPLYEPAKELIAAISENSDGEVAVKTLALTNSVFNFGFN</sequence>
<keyword evidence="1" id="KW-0812">Transmembrane</keyword>
<dbReference type="Proteomes" id="UP000823613">
    <property type="component" value="Unassembled WGS sequence"/>
</dbReference>
<name>A0A9D9GX44_9BACL</name>
<evidence type="ECO:0000256" key="1">
    <source>
        <dbReference type="SAM" id="Phobius"/>
    </source>
</evidence>